<evidence type="ECO:0000313" key="2">
    <source>
        <dbReference type="Proteomes" id="UP001497744"/>
    </source>
</evidence>
<dbReference type="AlphaFoldDB" id="A0AAV4LYR0"/>
<proteinExistence type="predicted"/>
<keyword evidence="2" id="KW-1185">Reference proteome</keyword>
<sequence length="103" mass="11172">MTRLIPNELLKSVGQLGNKFSIIESFLNILNICTKPGSRALNLLKKLLNVIGERSGTSIITTTPILPRHPKDPVDGLLEVGRAVQQRTTKADYGTSGANTKAF</sequence>
<organism evidence="1 2">
    <name type="scientific">Babesia caballi</name>
    <dbReference type="NCBI Taxonomy" id="5871"/>
    <lineage>
        <taxon>Eukaryota</taxon>
        <taxon>Sar</taxon>
        <taxon>Alveolata</taxon>
        <taxon>Apicomplexa</taxon>
        <taxon>Aconoidasida</taxon>
        <taxon>Piroplasmida</taxon>
        <taxon>Babesiidae</taxon>
        <taxon>Babesia</taxon>
    </lineage>
</organism>
<dbReference type="EMBL" id="BPLF01000004">
    <property type="protein sequence ID" value="GIX64971.1"/>
    <property type="molecule type" value="Genomic_DNA"/>
</dbReference>
<gene>
    <name evidence="1" type="ORF">BcabD6B2_44060</name>
</gene>
<accession>A0AAV4LYR0</accession>
<dbReference type="GeneID" id="94196452"/>
<dbReference type="Proteomes" id="UP001497744">
    <property type="component" value="Unassembled WGS sequence"/>
</dbReference>
<name>A0AAV4LYR0_BABCB</name>
<protein>
    <submittedName>
        <fullName evidence="1">Diguanylate cyclase</fullName>
    </submittedName>
</protein>
<dbReference type="RefSeq" id="XP_067717040.1">
    <property type="nucleotide sequence ID" value="XM_067860939.1"/>
</dbReference>
<reference evidence="1 2" key="1">
    <citation type="submission" date="2021-06" db="EMBL/GenBank/DDBJ databases">
        <title>Genome sequence of Babesia caballi.</title>
        <authorList>
            <person name="Yamagishi J."/>
            <person name="Kidaka T."/>
            <person name="Ochi A."/>
        </authorList>
    </citation>
    <scope>NUCLEOTIDE SEQUENCE [LARGE SCALE GENOMIC DNA]</scope>
    <source>
        <strain evidence="1">USDA-D6B2</strain>
    </source>
</reference>
<comment type="caution">
    <text evidence="1">The sequence shown here is derived from an EMBL/GenBank/DDBJ whole genome shotgun (WGS) entry which is preliminary data.</text>
</comment>
<evidence type="ECO:0000313" key="1">
    <source>
        <dbReference type="EMBL" id="GIX64971.1"/>
    </source>
</evidence>